<sequence length="230" mass="28372">MVEKTYQRAIIDNLDIVIFDFYQFYTQSEERLWIKNPFLSDMVYNLETTPELLCYVNNAAWNKLYRKKLFTDYNITYPFGYRHQDLGTTPKLLYLAKCIGFVNQPLYNYLIDRPNNLTQQYDRKIYHIIDMNREYLDYYREQKVFSCYYEQLKYLCIINILNSLKKVLNYSDMAFVNQFVDDAFGFMKNYFPDYPTCIYNIYPDKHDRIYLNKILLKMYLCYRQWREKRK</sequence>
<dbReference type="AlphaFoldDB" id="A0A645FKU9"/>
<organism evidence="1">
    <name type="scientific">bioreactor metagenome</name>
    <dbReference type="NCBI Taxonomy" id="1076179"/>
    <lineage>
        <taxon>unclassified sequences</taxon>
        <taxon>metagenomes</taxon>
        <taxon>ecological metagenomes</taxon>
    </lineage>
</organism>
<name>A0A645FKU9_9ZZZZ</name>
<dbReference type="SUPFAM" id="SSF53448">
    <property type="entry name" value="Nucleotide-diphospho-sugar transferases"/>
    <property type="match status" value="1"/>
</dbReference>
<reference evidence="1" key="1">
    <citation type="submission" date="2019-08" db="EMBL/GenBank/DDBJ databases">
        <authorList>
            <person name="Kucharzyk K."/>
            <person name="Murdoch R.W."/>
            <person name="Higgins S."/>
            <person name="Loffler F."/>
        </authorList>
    </citation>
    <scope>NUCLEOTIDE SEQUENCE</scope>
</reference>
<evidence type="ECO:0000313" key="1">
    <source>
        <dbReference type="EMBL" id="MPN14580.1"/>
    </source>
</evidence>
<proteinExistence type="predicted"/>
<dbReference type="EMBL" id="VSSQ01061216">
    <property type="protein sequence ID" value="MPN14580.1"/>
    <property type="molecule type" value="Genomic_DNA"/>
</dbReference>
<comment type="caution">
    <text evidence="1">The sequence shown here is derived from an EMBL/GenBank/DDBJ whole genome shotgun (WGS) entry which is preliminary data.</text>
</comment>
<dbReference type="InterPro" id="IPR029044">
    <property type="entry name" value="Nucleotide-diphossugar_trans"/>
</dbReference>
<gene>
    <name evidence="1" type="ORF">SDC9_161907</name>
</gene>
<protein>
    <submittedName>
        <fullName evidence="1">Uncharacterized protein</fullName>
    </submittedName>
</protein>
<accession>A0A645FKU9</accession>